<evidence type="ECO:0000313" key="2">
    <source>
        <dbReference type="Proteomes" id="UP000308600"/>
    </source>
</evidence>
<name>A0ACD3B505_9AGAR</name>
<evidence type="ECO:0000313" key="1">
    <source>
        <dbReference type="EMBL" id="TFK72739.1"/>
    </source>
</evidence>
<keyword evidence="2" id="KW-1185">Reference proteome</keyword>
<gene>
    <name evidence="1" type="ORF">BDN72DRAFT_295824</name>
</gene>
<reference evidence="1 2" key="1">
    <citation type="journal article" date="2019" name="Nat. Ecol. Evol.">
        <title>Megaphylogeny resolves global patterns of mushroom evolution.</title>
        <authorList>
            <person name="Varga T."/>
            <person name="Krizsan K."/>
            <person name="Foldi C."/>
            <person name="Dima B."/>
            <person name="Sanchez-Garcia M."/>
            <person name="Sanchez-Ramirez S."/>
            <person name="Szollosi G.J."/>
            <person name="Szarkandi J.G."/>
            <person name="Papp V."/>
            <person name="Albert L."/>
            <person name="Andreopoulos W."/>
            <person name="Angelini C."/>
            <person name="Antonin V."/>
            <person name="Barry K.W."/>
            <person name="Bougher N.L."/>
            <person name="Buchanan P."/>
            <person name="Buyck B."/>
            <person name="Bense V."/>
            <person name="Catcheside P."/>
            <person name="Chovatia M."/>
            <person name="Cooper J."/>
            <person name="Damon W."/>
            <person name="Desjardin D."/>
            <person name="Finy P."/>
            <person name="Geml J."/>
            <person name="Haridas S."/>
            <person name="Hughes K."/>
            <person name="Justo A."/>
            <person name="Karasinski D."/>
            <person name="Kautmanova I."/>
            <person name="Kiss B."/>
            <person name="Kocsube S."/>
            <person name="Kotiranta H."/>
            <person name="LaButti K.M."/>
            <person name="Lechner B.E."/>
            <person name="Liimatainen K."/>
            <person name="Lipzen A."/>
            <person name="Lukacs Z."/>
            <person name="Mihaltcheva S."/>
            <person name="Morgado L.N."/>
            <person name="Niskanen T."/>
            <person name="Noordeloos M.E."/>
            <person name="Ohm R.A."/>
            <person name="Ortiz-Santana B."/>
            <person name="Ovrebo C."/>
            <person name="Racz N."/>
            <person name="Riley R."/>
            <person name="Savchenko A."/>
            <person name="Shiryaev A."/>
            <person name="Soop K."/>
            <person name="Spirin V."/>
            <person name="Szebenyi C."/>
            <person name="Tomsovsky M."/>
            <person name="Tulloss R.E."/>
            <person name="Uehling J."/>
            <person name="Grigoriev I.V."/>
            <person name="Vagvolgyi C."/>
            <person name="Papp T."/>
            <person name="Martin F.M."/>
            <person name="Miettinen O."/>
            <person name="Hibbett D.S."/>
            <person name="Nagy L.G."/>
        </authorList>
    </citation>
    <scope>NUCLEOTIDE SEQUENCE [LARGE SCALE GENOMIC DNA]</scope>
    <source>
        <strain evidence="1 2">NL-1719</strain>
    </source>
</reference>
<protein>
    <submittedName>
        <fullName evidence="1">Uncharacterized protein</fullName>
    </submittedName>
</protein>
<dbReference type="EMBL" id="ML208282">
    <property type="protein sequence ID" value="TFK72739.1"/>
    <property type="molecule type" value="Genomic_DNA"/>
</dbReference>
<dbReference type="Proteomes" id="UP000308600">
    <property type="component" value="Unassembled WGS sequence"/>
</dbReference>
<accession>A0ACD3B505</accession>
<sequence length="150" mass="16457">MSTRAPRGTTRSAVNVAWVRQRLSAYAASKRRQMLQATKRPTASLFKSSPILATAHDILPDLKRQKGQVELDSAPILVLVERWGLPRAISIGPPDEIHEKTSARTCYSQTNAIAARRAYRRSASSAVAAVELGGLIKDTAEHQHHAYESS</sequence>
<proteinExistence type="predicted"/>
<organism evidence="1 2">
    <name type="scientific">Pluteus cervinus</name>
    <dbReference type="NCBI Taxonomy" id="181527"/>
    <lineage>
        <taxon>Eukaryota</taxon>
        <taxon>Fungi</taxon>
        <taxon>Dikarya</taxon>
        <taxon>Basidiomycota</taxon>
        <taxon>Agaricomycotina</taxon>
        <taxon>Agaricomycetes</taxon>
        <taxon>Agaricomycetidae</taxon>
        <taxon>Agaricales</taxon>
        <taxon>Pluteineae</taxon>
        <taxon>Pluteaceae</taxon>
        <taxon>Pluteus</taxon>
    </lineage>
</organism>